<protein>
    <submittedName>
        <fullName evidence="3">Putative DNA-binding domain-containing protein</fullName>
    </submittedName>
</protein>
<dbReference type="GO" id="GO:0003677">
    <property type="term" value="F:DNA binding"/>
    <property type="evidence" value="ECO:0007669"/>
    <property type="project" value="UniProtKB-KW"/>
</dbReference>
<dbReference type="OrthoDB" id="7592858at2"/>
<dbReference type="STRING" id="582675.SAMN05192565_10618"/>
<dbReference type="Gene3D" id="3.30.950.30">
    <property type="entry name" value="Schlafen, AAA domain"/>
    <property type="match status" value="1"/>
</dbReference>
<feature type="domain" description="Schlafen AlbA-2" evidence="2">
    <location>
        <begin position="39"/>
        <end position="162"/>
    </location>
</feature>
<dbReference type="EMBL" id="FOPM01000006">
    <property type="protein sequence ID" value="SFG58083.1"/>
    <property type="molecule type" value="Genomic_DNA"/>
</dbReference>
<evidence type="ECO:0000313" key="3">
    <source>
        <dbReference type="EMBL" id="SFG58083.1"/>
    </source>
</evidence>
<evidence type="ECO:0000313" key="4">
    <source>
        <dbReference type="Proteomes" id="UP000199229"/>
    </source>
</evidence>
<dbReference type="InterPro" id="IPR007421">
    <property type="entry name" value="Schlafen_AlbA_2_dom"/>
</dbReference>
<sequence length="371" mass="41829">MLSNRGRTRQDGCDDEVPVTLPMPSVPTREGIEKGSVVEAANLDFKQRVDLDGDRGKTKLVDDVVAMLTAGPGYLVIGVAEEKGRFRHFEPIREDRDAFERRLTSVLLDNIDPRPLRLSMSSFEVDDGFVAVLHVPWHGRRAFQNRITGGFLTRTGARNTPLTRDEVRALFTPEERFARDAVALWEREDARCVERKLMQEDGPTFHLSVIPEERYEAGRPAFHRGTGALRGAPLFHGRGTVLQACQDGYEALELTFRENRSITRVFVDSDWSLYVQVVHPFHADHERVTVRDFGKALPGYMAALADMFRDDLHGPFCVAMAVRNLHRNPKVGSVFTNIDSIVARPEMVDRIDDPGLSERFADALVRGSRYG</sequence>
<dbReference type="Proteomes" id="UP000199229">
    <property type="component" value="Unassembled WGS sequence"/>
</dbReference>
<name>A0A1I2SZL0_9HYPH</name>
<evidence type="ECO:0000256" key="1">
    <source>
        <dbReference type="SAM" id="MobiDB-lite"/>
    </source>
</evidence>
<feature type="region of interest" description="Disordered" evidence="1">
    <location>
        <begin position="1"/>
        <end position="29"/>
    </location>
</feature>
<dbReference type="AlphaFoldDB" id="A0A1I2SZL0"/>
<keyword evidence="4" id="KW-1185">Reference proteome</keyword>
<keyword evidence="3" id="KW-0238">DNA-binding</keyword>
<proteinExistence type="predicted"/>
<gene>
    <name evidence="3" type="ORF">SAMN05192565_10618</name>
</gene>
<evidence type="ECO:0000259" key="2">
    <source>
        <dbReference type="Pfam" id="PF04326"/>
    </source>
</evidence>
<dbReference type="InterPro" id="IPR038461">
    <property type="entry name" value="Schlafen_AlbA_2_dom_sf"/>
</dbReference>
<reference evidence="4" key="1">
    <citation type="submission" date="2016-10" db="EMBL/GenBank/DDBJ databases">
        <authorList>
            <person name="Varghese N."/>
            <person name="Submissions S."/>
        </authorList>
    </citation>
    <scope>NUCLEOTIDE SEQUENCE [LARGE SCALE GENOMIC DNA]</scope>
    <source>
        <strain evidence="4">Gh-105</strain>
    </source>
</reference>
<dbReference type="Pfam" id="PF04326">
    <property type="entry name" value="SLFN_AlbA_2"/>
    <property type="match status" value="1"/>
</dbReference>
<accession>A0A1I2SZL0</accession>
<organism evidence="3 4">
    <name type="scientific">Methylobacterium gossipiicola</name>
    <dbReference type="NCBI Taxonomy" id="582675"/>
    <lineage>
        <taxon>Bacteria</taxon>
        <taxon>Pseudomonadati</taxon>
        <taxon>Pseudomonadota</taxon>
        <taxon>Alphaproteobacteria</taxon>
        <taxon>Hyphomicrobiales</taxon>
        <taxon>Methylobacteriaceae</taxon>
        <taxon>Methylobacterium</taxon>
    </lineage>
</organism>